<reference evidence="5 6" key="1">
    <citation type="journal article" date="2015" name="Genome Announc.">
        <title>Genome sequencing of 18 francisella strains to aid in assay development and testing.</title>
        <authorList>
            <person name="Johnson S.L."/>
            <person name="Daligault H.E."/>
            <person name="Davenport K.W."/>
            <person name="Coyne S.R."/>
            <person name="Frey K.G."/>
            <person name="Koroleva G.I."/>
            <person name="Broomall S.M."/>
            <person name="Bishop-Lilly K.A."/>
            <person name="Bruce D.C."/>
            <person name="Chertkov O."/>
            <person name="Freitas T."/>
            <person name="Jaissle J."/>
            <person name="Ladner J.T."/>
            <person name="Rosenzweig C.N."/>
            <person name="Gibbons H.S."/>
            <person name="Palacios G.F."/>
            <person name="Redden C.L."/>
            <person name="Xu Y."/>
            <person name="Minogue T.D."/>
            <person name="Chain P.S."/>
        </authorList>
    </citation>
    <scope>NUCLEOTIDE SEQUENCE [LARGE SCALE GENOMIC DNA]</scope>
    <source>
        <strain evidence="5 6">GA01-2794</strain>
    </source>
</reference>
<dbReference type="InterPro" id="IPR022657">
    <property type="entry name" value="De-COase2_CS"/>
</dbReference>
<sequence length="403" mass="45163">MNIEAHRSNLENICKESDAPFFYYDLDMLEAHAKELQKLPVKLWYALKANPLSRIIKVFDEQKISFDVASIGELDQVLAQGVNPKNILHTGPAKSYFQLEYFLAQGVRIFVIESINQFKDLSDLIEKNNINVEVLLRAQLVWNDQESNVLGGGGCVTPFGLSINDWKDFFDSAPDISNNMSIIGMHCFQWGNILCLDKLSHIWNTITKALLDLSEAIGISLKVIDLGGGIGVPYNNSQKPLSINDLISCFKDLKEKFPEIEYWLELGRYAVAESGVYLTKVVDRKSVNNVELLVTDGGAQHLVRPALTGESFPIELLREKSCSKTNDFQVHGPLCTSLDNAGIVSLPKDIGLNDYLIFKQTGAYGFTESMPFFLCHDLPAEVIFYKGQLQTVRQSKKASSWLV</sequence>
<dbReference type="PRINTS" id="PR01182">
    <property type="entry name" value="ORNDCRBXLASE"/>
</dbReference>
<evidence type="ECO:0000313" key="5">
    <source>
        <dbReference type="EMBL" id="AJI53292.1"/>
    </source>
</evidence>
<dbReference type="PANTHER" id="PTHR43727:SF2">
    <property type="entry name" value="GROUP IV DECARBOXYLASE"/>
    <property type="match status" value="1"/>
</dbReference>
<evidence type="ECO:0000313" key="6">
    <source>
        <dbReference type="Proteomes" id="UP000031830"/>
    </source>
</evidence>
<dbReference type="SUPFAM" id="SSF50621">
    <property type="entry name" value="Alanine racemase C-terminal domain-like"/>
    <property type="match status" value="1"/>
</dbReference>
<dbReference type="Proteomes" id="UP000031830">
    <property type="component" value="Chromosome"/>
</dbReference>
<dbReference type="RefSeq" id="WP_044527019.1">
    <property type="nucleotide sequence ID" value="NZ_CP009440.1"/>
</dbReference>
<feature type="modified residue" description="N6-(pyridoxal phosphate)lysine" evidence="3">
    <location>
        <position position="48"/>
    </location>
</feature>
<dbReference type="GO" id="GO:0009089">
    <property type="term" value="P:lysine biosynthetic process via diaminopimelate"/>
    <property type="evidence" value="ECO:0007669"/>
    <property type="project" value="TreeGrafter"/>
</dbReference>
<dbReference type="CDD" id="cd06810">
    <property type="entry name" value="PLPDE_III_ODC_DapDC_like"/>
    <property type="match status" value="1"/>
</dbReference>
<dbReference type="Gene3D" id="3.20.20.10">
    <property type="entry name" value="Alanine racemase"/>
    <property type="match status" value="1"/>
</dbReference>
<organism evidence="5 6">
    <name type="scientific">Francisella philomiragia</name>
    <dbReference type="NCBI Taxonomy" id="28110"/>
    <lineage>
        <taxon>Bacteria</taxon>
        <taxon>Pseudomonadati</taxon>
        <taxon>Pseudomonadota</taxon>
        <taxon>Gammaproteobacteria</taxon>
        <taxon>Thiotrichales</taxon>
        <taxon>Francisellaceae</taxon>
        <taxon>Francisella</taxon>
    </lineage>
</organism>
<evidence type="ECO:0000256" key="1">
    <source>
        <dbReference type="ARBA" id="ARBA00001933"/>
    </source>
</evidence>
<dbReference type="EMBL" id="CP009440">
    <property type="protein sequence ID" value="AJI53292.1"/>
    <property type="molecule type" value="Genomic_DNA"/>
</dbReference>
<dbReference type="InterPro" id="IPR029066">
    <property type="entry name" value="PLP-binding_barrel"/>
</dbReference>
<dbReference type="KEGG" id="fpz:LA55_2026"/>
<gene>
    <name evidence="5" type="ORF">LA55_2026</name>
</gene>
<dbReference type="AlphaFoldDB" id="A0A0B6D4R5"/>
<dbReference type="PANTHER" id="PTHR43727">
    <property type="entry name" value="DIAMINOPIMELATE DECARBOXYLASE"/>
    <property type="match status" value="1"/>
</dbReference>
<dbReference type="Gene3D" id="2.40.37.10">
    <property type="entry name" value="Lyase, Ornithine Decarboxylase, Chain A, domain 1"/>
    <property type="match status" value="1"/>
</dbReference>
<accession>A0A0B6D4R5</accession>
<evidence type="ECO:0000259" key="4">
    <source>
        <dbReference type="Pfam" id="PF02784"/>
    </source>
</evidence>
<evidence type="ECO:0000256" key="3">
    <source>
        <dbReference type="PIRSR" id="PIRSR600183-50"/>
    </source>
</evidence>
<dbReference type="SUPFAM" id="SSF51419">
    <property type="entry name" value="PLP-binding barrel"/>
    <property type="match status" value="1"/>
</dbReference>
<dbReference type="PRINTS" id="PR01179">
    <property type="entry name" value="ODADCRBXLASE"/>
</dbReference>
<dbReference type="OrthoDB" id="9802147at2"/>
<feature type="active site" description="Proton donor" evidence="3">
    <location>
        <position position="335"/>
    </location>
</feature>
<dbReference type="GO" id="GO:0008836">
    <property type="term" value="F:diaminopimelate decarboxylase activity"/>
    <property type="evidence" value="ECO:0007669"/>
    <property type="project" value="TreeGrafter"/>
</dbReference>
<dbReference type="InterPro" id="IPR009006">
    <property type="entry name" value="Ala_racemase/Decarboxylase_C"/>
</dbReference>
<evidence type="ECO:0000256" key="2">
    <source>
        <dbReference type="ARBA" id="ARBA00022898"/>
    </source>
</evidence>
<name>A0A0B6D4R5_9GAMM</name>
<dbReference type="Pfam" id="PF02784">
    <property type="entry name" value="Orn_Arg_deC_N"/>
    <property type="match status" value="1"/>
</dbReference>
<dbReference type="InterPro" id="IPR002433">
    <property type="entry name" value="Orn_de-COase"/>
</dbReference>
<proteinExistence type="predicted"/>
<dbReference type="InterPro" id="IPR000183">
    <property type="entry name" value="Orn/DAP/Arg_de-COase"/>
</dbReference>
<feature type="domain" description="Orn/DAP/Arg decarboxylase 2 N-terminal" evidence="4">
    <location>
        <begin position="32"/>
        <end position="272"/>
    </location>
</feature>
<dbReference type="STRING" id="28110.KU46_454"/>
<keyword evidence="2 3" id="KW-0663">Pyridoxal phosphate</keyword>
<dbReference type="GO" id="GO:0006596">
    <property type="term" value="P:polyamine biosynthetic process"/>
    <property type="evidence" value="ECO:0007669"/>
    <property type="project" value="InterPro"/>
</dbReference>
<dbReference type="InterPro" id="IPR022644">
    <property type="entry name" value="De-COase2_N"/>
</dbReference>
<protein>
    <recommendedName>
        <fullName evidence="4">Orn/DAP/Arg decarboxylase 2 N-terminal domain-containing protein</fullName>
    </recommendedName>
</protein>
<comment type="cofactor">
    <cofactor evidence="1 3">
        <name>pyridoxal 5'-phosphate</name>
        <dbReference type="ChEBI" id="CHEBI:597326"/>
    </cofactor>
</comment>
<dbReference type="PROSITE" id="PS00879">
    <property type="entry name" value="ODR_DC_2_2"/>
    <property type="match status" value="1"/>
</dbReference>